<protein>
    <submittedName>
        <fullName evidence="2">Uncharacterized protein</fullName>
    </submittedName>
</protein>
<dbReference type="InterPro" id="IPR009078">
    <property type="entry name" value="Ferritin-like_SF"/>
</dbReference>
<comment type="similarity">
    <text evidence="1">Belongs to the ribonucleoside diphosphate reductase small chain family.</text>
</comment>
<dbReference type="GO" id="GO:0016491">
    <property type="term" value="F:oxidoreductase activity"/>
    <property type="evidence" value="ECO:0007669"/>
    <property type="project" value="InterPro"/>
</dbReference>
<dbReference type="InterPro" id="IPR000358">
    <property type="entry name" value="RNR_small_fam"/>
</dbReference>
<gene>
    <name evidence="2" type="ORF">WJX74_008075</name>
</gene>
<dbReference type="SUPFAM" id="SSF47240">
    <property type="entry name" value="Ferritin-like"/>
    <property type="match status" value="1"/>
</dbReference>
<evidence type="ECO:0000256" key="1">
    <source>
        <dbReference type="ARBA" id="ARBA00009303"/>
    </source>
</evidence>
<dbReference type="EMBL" id="JALJOS010000019">
    <property type="protein sequence ID" value="KAK9827143.1"/>
    <property type="molecule type" value="Genomic_DNA"/>
</dbReference>
<organism evidence="2 3">
    <name type="scientific">Apatococcus lobatus</name>
    <dbReference type="NCBI Taxonomy" id="904363"/>
    <lineage>
        <taxon>Eukaryota</taxon>
        <taxon>Viridiplantae</taxon>
        <taxon>Chlorophyta</taxon>
        <taxon>core chlorophytes</taxon>
        <taxon>Trebouxiophyceae</taxon>
        <taxon>Chlorellales</taxon>
        <taxon>Chlorellaceae</taxon>
        <taxon>Apatococcus</taxon>
    </lineage>
</organism>
<dbReference type="Gene3D" id="1.10.620.20">
    <property type="entry name" value="Ribonucleotide Reductase, subunit A"/>
    <property type="match status" value="1"/>
</dbReference>
<dbReference type="PANTHER" id="PTHR23409">
    <property type="entry name" value="RIBONUCLEOSIDE-DIPHOSPHATE REDUCTASE SMALL CHAIN"/>
    <property type="match status" value="1"/>
</dbReference>
<keyword evidence="3" id="KW-1185">Reference proteome</keyword>
<sequence>MTDPILTPSSARLQLFPIKYDDLWKMYKNAEASFWTSEELVLSDDHKDWVKLTDDERHLLKMVLGYFAQADNLVVENLAARFLNDVQIPEARAFWTFQGAMEQIHAETYALLIDEYVKDPEEKDALFRAPETIPAVKLKTDWATKWIESNDSFPERLIGFAAVEGIQFSASFAVIFWLKKRGLMPGLCTSNALISRDEAMHRDFACMLYKKLRQKPSQAKVQAIVREATEAELAFVDDALPVAVIGLNADSLKEYVRYVADHLLQALGCEPLYGAKCGLDFMEQLSLQNKANYFELRETSYAKAGVANREKREFKLEEDF</sequence>
<dbReference type="AlphaFoldDB" id="A0AAW1R0M6"/>
<evidence type="ECO:0000313" key="3">
    <source>
        <dbReference type="Proteomes" id="UP001438707"/>
    </source>
</evidence>
<name>A0AAW1R0M6_9CHLO</name>
<dbReference type="PROSITE" id="PS00368">
    <property type="entry name" value="RIBORED_SMALL"/>
    <property type="match status" value="1"/>
</dbReference>
<accession>A0AAW1R0M6</accession>
<dbReference type="Pfam" id="PF00268">
    <property type="entry name" value="Ribonuc_red_sm"/>
    <property type="match status" value="1"/>
</dbReference>
<dbReference type="InterPro" id="IPR033909">
    <property type="entry name" value="RNR_small"/>
</dbReference>
<dbReference type="PANTHER" id="PTHR23409:SF18">
    <property type="entry name" value="RIBONUCLEOSIDE-DIPHOSPHATE REDUCTASE SUBUNIT M2"/>
    <property type="match status" value="1"/>
</dbReference>
<evidence type="ECO:0000313" key="2">
    <source>
        <dbReference type="EMBL" id="KAK9827143.1"/>
    </source>
</evidence>
<dbReference type="CDD" id="cd01049">
    <property type="entry name" value="RNRR2"/>
    <property type="match status" value="1"/>
</dbReference>
<reference evidence="2 3" key="1">
    <citation type="journal article" date="2024" name="Nat. Commun.">
        <title>Phylogenomics reveals the evolutionary origins of lichenization in chlorophyte algae.</title>
        <authorList>
            <person name="Puginier C."/>
            <person name="Libourel C."/>
            <person name="Otte J."/>
            <person name="Skaloud P."/>
            <person name="Haon M."/>
            <person name="Grisel S."/>
            <person name="Petersen M."/>
            <person name="Berrin J.G."/>
            <person name="Delaux P.M."/>
            <person name="Dal Grande F."/>
            <person name="Keller J."/>
        </authorList>
    </citation>
    <scope>NUCLEOTIDE SEQUENCE [LARGE SCALE GENOMIC DNA]</scope>
    <source>
        <strain evidence="2 3">SAG 2145</strain>
    </source>
</reference>
<dbReference type="InterPro" id="IPR012348">
    <property type="entry name" value="RNR-like"/>
</dbReference>
<comment type="caution">
    <text evidence="2">The sequence shown here is derived from an EMBL/GenBank/DDBJ whole genome shotgun (WGS) entry which is preliminary data.</text>
</comment>
<dbReference type="Proteomes" id="UP001438707">
    <property type="component" value="Unassembled WGS sequence"/>
</dbReference>
<dbReference type="InterPro" id="IPR030475">
    <property type="entry name" value="RNR_small_AS"/>
</dbReference>
<proteinExistence type="inferred from homology"/>
<dbReference type="GO" id="GO:0009263">
    <property type="term" value="P:deoxyribonucleotide biosynthetic process"/>
    <property type="evidence" value="ECO:0007669"/>
    <property type="project" value="InterPro"/>
</dbReference>